<dbReference type="GO" id="GO:0006935">
    <property type="term" value="P:chemotaxis"/>
    <property type="evidence" value="ECO:0007669"/>
    <property type="project" value="InterPro"/>
</dbReference>
<feature type="domain" description="HAMP" evidence="12">
    <location>
        <begin position="187"/>
        <end position="240"/>
    </location>
</feature>
<dbReference type="Gene3D" id="1.10.287.950">
    <property type="entry name" value="Methyl-accepting chemotaxis protein"/>
    <property type="match status" value="1"/>
</dbReference>
<evidence type="ECO:0000313" key="14">
    <source>
        <dbReference type="Proteomes" id="UP001060336"/>
    </source>
</evidence>
<name>A0A9J7ATL6_9PROT</name>
<dbReference type="EMBL" id="CP102480">
    <property type="protein sequence ID" value="UUX51035.1"/>
    <property type="molecule type" value="Genomic_DNA"/>
</dbReference>
<dbReference type="CDD" id="cd18774">
    <property type="entry name" value="PDC2_HK_sensor"/>
    <property type="match status" value="1"/>
</dbReference>
<dbReference type="InterPro" id="IPR004089">
    <property type="entry name" value="MCPsignal_dom"/>
</dbReference>
<dbReference type="Pfam" id="PF17200">
    <property type="entry name" value="sCache_2"/>
    <property type="match status" value="1"/>
</dbReference>
<evidence type="ECO:0000256" key="4">
    <source>
        <dbReference type="ARBA" id="ARBA00022989"/>
    </source>
</evidence>
<dbReference type="Gene3D" id="3.30.450.20">
    <property type="entry name" value="PAS domain"/>
    <property type="match status" value="1"/>
</dbReference>
<dbReference type="AlphaFoldDB" id="A0A9J7ATL6"/>
<keyword evidence="2" id="KW-1003">Cell membrane</keyword>
<feature type="transmembrane region" description="Helical" evidence="10">
    <location>
        <begin position="168"/>
        <end position="187"/>
    </location>
</feature>
<feature type="compositionally biased region" description="Basic and acidic residues" evidence="9">
    <location>
        <begin position="241"/>
        <end position="263"/>
    </location>
</feature>
<dbReference type="InterPro" id="IPR004090">
    <property type="entry name" value="Chemotax_Me-accpt_rcpt"/>
</dbReference>
<keyword evidence="4 10" id="KW-1133">Transmembrane helix</keyword>
<dbReference type="PANTHER" id="PTHR32089">
    <property type="entry name" value="METHYL-ACCEPTING CHEMOTAXIS PROTEIN MCPB"/>
    <property type="match status" value="1"/>
</dbReference>
<evidence type="ECO:0000256" key="1">
    <source>
        <dbReference type="ARBA" id="ARBA00004651"/>
    </source>
</evidence>
<evidence type="ECO:0000313" key="13">
    <source>
        <dbReference type="EMBL" id="UUX51035.1"/>
    </source>
</evidence>
<feature type="region of interest" description="Disordered" evidence="9">
    <location>
        <begin position="241"/>
        <end position="264"/>
    </location>
</feature>
<dbReference type="PRINTS" id="PR00260">
    <property type="entry name" value="CHEMTRNSDUCR"/>
</dbReference>
<evidence type="ECO:0000256" key="5">
    <source>
        <dbReference type="ARBA" id="ARBA00023136"/>
    </source>
</evidence>
<dbReference type="KEGG" id="naci:NUH88_04920"/>
<evidence type="ECO:0000256" key="8">
    <source>
        <dbReference type="PROSITE-ProRule" id="PRU00284"/>
    </source>
</evidence>
<dbReference type="GO" id="GO:0005886">
    <property type="term" value="C:plasma membrane"/>
    <property type="evidence" value="ECO:0007669"/>
    <property type="project" value="UniProtKB-SubCell"/>
</dbReference>
<reference evidence="13" key="1">
    <citation type="submission" date="2022-08" db="EMBL/GenBank/DDBJ databases">
        <title>Nisaea acidiphila sp. nov., isolated from a marine algal debris and emended description of the genus Nisaea Urios et al. 2008.</title>
        <authorList>
            <person name="Kwon K."/>
        </authorList>
    </citation>
    <scope>NUCLEOTIDE SEQUENCE</scope>
    <source>
        <strain evidence="13">MEBiC11861</strain>
    </source>
</reference>
<sequence length="536" mass="57401">MRFNYLIAILVGAILLAIVGIITVNFRSQSEALTQARIDQAANITEGALTILTKEMEAGKSFDEAKEVIRNFRFNDGNYAYLVDDKFCLVLYPVKPKDEGTCSPKSDSRNGLWKAAKQGGGAYKYSTRSGRPKISYARPVPGQNVFLASGIYLDDLDERLNAELIKQVLLAIAICAVIGALLFYFILRLRRDIDGINGGLKAVASGNTKFKDLAASSVREIEQMRQALMVLREKVAEADALRAQQEETERRSRDEQQRAREAMADEFERDFGGATETVSATARDMSSNARDMQEVATRTTEQAQNAARLTNKASEYVNSVATAAEQLTSSIAEISRQTNEATTISGDAVGRAEATNKIVGSLEVSANEIGEVVALISDIAEQTNLLALNATIEAARAGEAGKGFAVVASEVKNLASQTAKATDDIREKIGSVQSETSSAVEAIAQIKQVISQINEVGSSLASAVEEQSAATQEIVKNVQAAADGAASVASEVDNLNQSASQTEGYAEKVNELAGKLGGVVTEMRDKATSFLAGIRS</sequence>
<dbReference type="Proteomes" id="UP001060336">
    <property type="component" value="Chromosome"/>
</dbReference>
<dbReference type="PANTHER" id="PTHR32089:SF112">
    <property type="entry name" value="LYSOZYME-LIKE PROTEIN-RELATED"/>
    <property type="match status" value="1"/>
</dbReference>
<evidence type="ECO:0000256" key="6">
    <source>
        <dbReference type="ARBA" id="ARBA00023224"/>
    </source>
</evidence>
<keyword evidence="5 10" id="KW-0472">Membrane</keyword>
<evidence type="ECO:0000256" key="7">
    <source>
        <dbReference type="ARBA" id="ARBA00029447"/>
    </source>
</evidence>
<evidence type="ECO:0000256" key="10">
    <source>
        <dbReference type="SAM" id="Phobius"/>
    </source>
</evidence>
<comment type="similarity">
    <text evidence="7">Belongs to the methyl-accepting chemotaxis (MCP) protein family.</text>
</comment>
<evidence type="ECO:0000256" key="9">
    <source>
        <dbReference type="SAM" id="MobiDB-lite"/>
    </source>
</evidence>
<feature type="domain" description="Methyl-accepting transducer" evidence="11">
    <location>
        <begin position="274"/>
        <end position="517"/>
    </location>
</feature>
<dbReference type="RefSeq" id="WP_257770307.1">
    <property type="nucleotide sequence ID" value="NZ_CP102480.1"/>
</dbReference>
<evidence type="ECO:0000256" key="3">
    <source>
        <dbReference type="ARBA" id="ARBA00022692"/>
    </source>
</evidence>
<comment type="subcellular location">
    <subcellularLocation>
        <location evidence="1">Cell membrane</location>
        <topology evidence="1">Multi-pass membrane protein</topology>
    </subcellularLocation>
</comment>
<evidence type="ECO:0000259" key="12">
    <source>
        <dbReference type="PROSITE" id="PS50885"/>
    </source>
</evidence>
<protein>
    <submittedName>
        <fullName evidence="13">Methyl-accepting chemotaxis protein</fullName>
    </submittedName>
</protein>
<proteinExistence type="inferred from homology"/>
<keyword evidence="6 8" id="KW-0807">Transducer</keyword>
<dbReference type="SMART" id="SM00283">
    <property type="entry name" value="MA"/>
    <property type="match status" value="1"/>
</dbReference>
<dbReference type="InterPro" id="IPR033480">
    <property type="entry name" value="sCache_2"/>
</dbReference>
<accession>A0A9J7ATL6</accession>
<gene>
    <name evidence="13" type="ORF">NUH88_04920</name>
</gene>
<dbReference type="InterPro" id="IPR003660">
    <property type="entry name" value="HAMP_dom"/>
</dbReference>
<dbReference type="SUPFAM" id="SSF58104">
    <property type="entry name" value="Methyl-accepting chemotaxis protein (MCP) signaling domain"/>
    <property type="match status" value="1"/>
</dbReference>
<dbReference type="PROSITE" id="PS50111">
    <property type="entry name" value="CHEMOTAXIS_TRANSDUC_2"/>
    <property type="match status" value="1"/>
</dbReference>
<dbReference type="Pfam" id="PF00015">
    <property type="entry name" value="MCPsignal"/>
    <property type="match status" value="1"/>
</dbReference>
<feature type="transmembrane region" description="Helical" evidence="10">
    <location>
        <begin position="6"/>
        <end position="26"/>
    </location>
</feature>
<evidence type="ECO:0000256" key="2">
    <source>
        <dbReference type="ARBA" id="ARBA00022475"/>
    </source>
</evidence>
<dbReference type="PROSITE" id="PS50885">
    <property type="entry name" value="HAMP"/>
    <property type="match status" value="1"/>
</dbReference>
<dbReference type="GO" id="GO:0007165">
    <property type="term" value="P:signal transduction"/>
    <property type="evidence" value="ECO:0007669"/>
    <property type="project" value="UniProtKB-KW"/>
</dbReference>
<keyword evidence="3 10" id="KW-0812">Transmembrane</keyword>
<dbReference type="GO" id="GO:0004888">
    <property type="term" value="F:transmembrane signaling receptor activity"/>
    <property type="evidence" value="ECO:0007669"/>
    <property type="project" value="InterPro"/>
</dbReference>
<keyword evidence="14" id="KW-1185">Reference proteome</keyword>
<organism evidence="13 14">
    <name type="scientific">Nisaea acidiphila</name>
    <dbReference type="NCBI Taxonomy" id="1862145"/>
    <lineage>
        <taxon>Bacteria</taxon>
        <taxon>Pseudomonadati</taxon>
        <taxon>Pseudomonadota</taxon>
        <taxon>Alphaproteobacteria</taxon>
        <taxon>Rhodospirillales</taxon>
        <taxon>Thalassobaculaceae</taxon>
        <taxon>Nisaea</taxon>
    </lineage>
</organism>
<evidence type="ECO:0000259" key="11">
    <source>
        <dbReference type="PROSITE" id="PS50111"/>
    </source>
</evidence>